<protein>
    <submittedName>
        <fullName evidence="1">4772_t:CDS:1</fullName>
    </submittedName>
</protein>
<reference evidence="1" key="1">
    <citation type="submission" date="2021-06" db="EMBL/GenBank/DDBJ databases">
        <authorList>
            <person name="Kallberg Y."/>
            <person name="Tangrot J."/>
            <person name="Rosling A."/>
        </authorList>
    </citation>
    <scope>NUCLEOTIDE SEQUENCE</scope>
    <source>
        <strain evidence="1">IN212</strain>
    </source>
</reference>
<dbReference type="OrthoDB" id="2371593at2759"/>
<organism evidence="1 2">
    <name type="scientific">Racocetra fulgida</name>
    <dbReference type="NCBI Taxonomy" id="60492"/>
    <lineage>
        <taxon>Eukaryota</taxon>
        <taxon>Fungi</taxon>
        <taxon>Fungi incertae sedis</taxon>
        <taxon>Mucoromycota</taxon>
        <taxon>Glomeromycotina</taxon>
        <taxon>Glomeromycetes</taxon>
        <taxon>Diversisporales</taxon>
        <taxon>Gigasporaceae</taxon>
        <taxon>Racocetra</taxon>
    </lineage>
</organism>
<dbReference type="EMBL" id="CAJVPZ010000753">
    <property type="protein sequence ID" value="CAG8475299.1"/>
    <property type="molecule type" value="Genomic_DNA"/>
</dbReference>
<comment type="caution">
    <text evidence="1">The sequence shown here is derived from an EMBL/GenBank/DDBJ whole genome shotgun (WGS) entry which is preliminary data.</text>
</comment>
<name>A0A9N8W6F6_9GLOM</name>
<dbReference type="Proteomes" id="UP000789396">
    <property type="component" value="Unassembled WGS sequence"/>
</dbReference>
<keyword evidence="2" id="KW-1185">Reference proteome</keyword>
<gene>
    <name evidence="1" type="ORF">RFULGI_LOCUS1295</name>
</gene>
<sequence length="401" mass="46869">MNQLIEKQFLKTVQNIFVEQKSVEYNESRQSTALGDVTFRWCDDNPNNSIKLVKDIEKLQHDLQSFTKEAVSELFRRYNYSTKFDDKAKKVVLSAVLQRHILDYIYELSKKTQEPILKIKFYHAGDPIDVEVMDGNWQGDARDFEVKLCSFPAILVIDDEKRIFTKAQVMAQQKGNISNERKRPRCENGENVQELSFPKRIKGELRDQKSEIGPPYKFENQYIPSHEYQHIYFDHNINGGNLNRVKNILLTGRVKVDVKNQYNNSKTQGTHNMKIQRCLDHNKTNIKSSDAIVERSLSSHPLNKKENIEQDTSYKNGYYADHSFKKNVQHAWGIESDEPSTIVVRYSKNYSVKKNCVNSNGCLLNSKEFTPWKPWANQQEFELALNKIDRYYQASNLMTMK</sequence>
<evidence type="ECO:0000313" key="2">
    <source>
        <dbReference type="Proteomes" id="UP000789396"/>
    </source>
</evidence>
<evidence type="ECO:0000313" key="1">
    <source>
        <dbReference type="EMBL" id="CAG8475299.1"/>
    </source>
</evidence>
<dbReference type="AlphaFoldDB" id="A0A9N8W6F6"/>
<accession>A0A9N8W6F6</accession>
<proteinExistence type="predicted"/>